<name>A0ACC0CFW8_CATRO</name>
<dbReference type="EMBL" id="CM044701">
    <property type="protein sequence ID" value="KAI5683747.1"/>
    <property type="molecule type" value="Genomic_DNA"/>
</dbReference>
<gene>
    <name evidence="1" type="ORF">M9H77_04975</name>
</gene>
<evidence type="ECO:0000313" key="1">
    <source>
        <dbReference type="EMBL" id="KAI5683747.1"/>
    </source>
</evidence>
<evidence type="ECO:0000313" key="2">
    <source>
        <dbReference type="Proteomes" id="UP001060085"/>
    </source>
</evidence>
<comment type="caution">
    <text evidence="1">The sequence shown here is derived from an EMBL/GenBank/DDBJ whole genome shotgun (WGS) entry which is preliminary data.</text>
</comment>
<reference evidence="2" key="1">
    <citation type="journal article" date="2023" name="Nat. Plants">
        <title>Single-cell RNA sequencing provides a high-resolution roadmap for understanding the multicellular compartmentation of specialized metabolism.</title>
        <authorList>
            <person name="Sun S."/>
            <person name="Shen X."/>
            <person name="Li Y."/>
            <person name="Li Y."/>
            <person name="Wang S."/>
            <person name="Li R."/>
            <person name="Zhang H."/>
            <person name="Shen G."/>
            <person name="Guo B."/>
            <person name="Wei J."/>
            <person name="Xu J."/>
            <person name="St-Pierre B."/>
            <person name="Chen S."/>
            <person name="Sun C."/>
        </authorList>
    </citation>
    <scope>NUCLEOTIDE SEQUENCE [LARGE SCALE GENOMIC DNA]</scope>
</reference>
<protein>
    <submittedName>
        <fullName evidence="1">Uncharacterized protein</fullName>
    </submittedName>
</protein>
<accession>A0ACC0CFW8</accession>
<organism evidence="1 2">
    <name type="scientific">Catharanthus roseus</name>
    <name type="common">Madagascar periwinkle</name>
    <name type="synonym">Vinca rosea</name>
    <dbReference type="NCBI Taxonomy" id="4058"/>
    <lineage>
        <taxon>Eukaryota</taxon>
        <taxon>Viridiplantae</taxon>
        <taxon>Streptophyta</taxon>
        <taxon>Embryophyta</taxon>
        <taxon>Tracheophyta</taxon>
        <taxon>Spermatophyta</taxon>
        <taxon>Magnoliopsida</taxon>
        <taxon>eudicotyledons</taxon>
        <taxon>Gunneridae</taxon>
        <taxon>Pentapetalae</taxon>
        <taxon>asterids</taxon>
        <taxon>lamiids</taxon>
        <taxon>Gentianales</taxon>
        <taxon>Apocynaceae</taxon>
        <taxon>Rauvolfioideae</taxon>
        <taxon>Vinceae</taxon>
        <taxon>Catharanthinae</taxon>
        <taxon>Catharanthus</taxon>
    </lineage>
</organism>
<sequence length="392" mass="43406">MENSRQWLEKALLELSKKIQTGLDLDADIISGLVSYCEMAPPLDAKEYLDNIIGQEAGKSVIEEYLKRRGYSDVYSATQGTSTSELHAYVKPPSETGLGTGSKKPIKAPKEVSSSTNHGNQVKAETSELRNLQKANQANQGNSKKKKSGKVVSLAEASKGSIIFQQGRPCSCQARRHRLVSNCLSCGKIVCEQEGEGPCNFCGALVLREGSSYAGLDQSDIPLSEAEAVAEAYAKRLVEYDRNSAARTTVIDDQSDYYQIEGNSWLSKEEKELLMKKREEIEEAERARRGKVVMTFDLVGRKVLMNEDEASKEMQNRILLRPSDEREATRIKPNPNLKIQPVFMDPGPRRAVKENLNRCMQKGLCLEISGRVQHDNNELGHPNANNVLGTAA</sequence>
<proteinExistence type="predicted"/>
<dbReference type="Proteomes" id="UP001060085">
    <property type="component" value="Linkage Group LG01"/>
</dbReference>
<keyword evidence="2" id="KW-1185">Reference proteome</keyword>